<keyword evidence="2" id="KW-0333">Golgi apparatus</keyword>
<dbReference type="Gene3D" id="1.10.3630.10">
    <property type="entry name" value="yeast vps74-n-term truncation variant domain like"/>
    <property type="match status" value="1"/>
</dbReference>
<accession>A0ABV3DNS1</accession>
<organism evidence="6 7">
    <name type="scientific">Streptodolium elevatio</name>
    <dbReference type="NCBI Taxonomy" id="3157996"/>
    <lineage>
        <taxon>Bacteria</taxon>
        <taxon>Bacillati</taxon>
        <taxon>Actinomycetota</taxon>
        <taxon>Actinomycetes</taxon>
        <taxon>Kitasatosporales</taxon>
        <taxon>Streptomycetaceae</taxon>
        <taxon>Streptodolium</taxon>
    </lineage>
</organism>
<dbReference type="RefSeq" id="WP_358359227.1">
    <property type="nucleotide sequence ID" value="NZ_JBEZFP010000087.1"/>
</dbReference>
<feature type="region of interest" description="Disordered" evidence="5">
    <location>
        <begin position="145"/>
        <end position="164"/>
    </location>
</feature>
<gene>
    <name evidence="6" type="ORF">AB0C36_28285</name>
</gene>
<evidence type="ECO:0000256" key="1">
    <source>
        <dbReference type="ARBA" id="ARBA00004255"/>
    </source>
</evidence>
<protein>
    <submittedName>
        <fullName evidence="6">GPP34 family phosphoprotein</fullName>
    </submittedName>
</protein>
<reference evidence="6 7" key="1">
    <citation type="submission" date="2024-06" db="EMBL/GenBank/DDBJ databases">
        <title>The Natural Products Discovery Center: Release of the First 8490 Sequenced Strains for Exploring Actinobacteria Biosynthetic Diversity.</title>
        <authorList>
            <person name="Kalkreuter E."/>
            <person name="Kautsar S.A."/>
            <person name="Yang D."/>
            <person name="Bader C.D."/>
            <person name="Teijaro C.N."/>
            <person name="Fluegel L."/>
            <person name="Davis C.M."/>
            <person name="Simpson J.R."/>
            <person name="Lauterbach L."/>
            <person name="Steele A.D."/>
            <person name="Gui C."/>
            <person name="Meng S."/>
            <person name="Li G."/>
            <person name="Viehrig K."/>
            <person name="Ye F."/>
            <person name="Su P."/>
            <person name="Kiefer A.F."/>
            <person name="Nichols A."/>
            <person name="Cepeda A.J."/>
            <person name="Yan W."/>
            <person name="Fan B."/>
            <person name="Jiang Y."/>
            <person name="Adhikari A."/>
            <person name="Zheng C.-J."/>
            <person name="Schuster L."/>
            <person name="Cowan T.M."/>
            <person name="Smanski M.J."/>
            <person name="Chevrette M.G."/>
            <person name="De Carvalho L.P.S."/>
            <person name="Shen B."/>
        </authorList>
    </citation>
    <scope>NUCLEOTIDE SEQUENCE [LARGE SCALE GENOMIC DNA]</scope>
    <source>
        <strain evidence="6 7">NPDC048946</strain>
    </source>
</reference>
<sequence>MTTARDLIITAMDEAERREAGQGELSLALAGAELVDLLAASAVTLDGDAIVPAGTPAFDDPLLEQSAAAVVRQKPYESVEYWLWRRGRDLAAAYAAALAEEGSLAHRRGRSPLGTGRVAVADSADHRAARDRWAAHEPVLTALATSAGLRDKPDDEPPAPPRDPVGIVLAAVEDAVTELEAVRQRRAIEQAAYDNIWRAP</sequence>
<comment type="caution">
    <text evidence="6">The sequence shown here is derived from an EMBL/GenBank/DDBJ whole genome shotgun (WGS) entry which is preliminary data.</text>
</comment>
<evidence type="ECO:0000313" key="7">
    <source>
        <dbReference type="Proteomes" id="UP001551482"/>
    </source>
</evidence>
<evidence type="ECO:0000256" key="4">
    <source>
        <dbReference type="ARBA" id="ARBA00023136"/>
    </source>
</evidence>
<comment type="subcellular location">
    <subcellularLocation>
        <location evidence="1">Golgi apparatus membrane</location>
        <topology evidence="1">Peripheral membrane protein</topology>
        <orientation evidence="1">Cytoplasmic side</orientation>
    </subcellularLocation>
</comment>
<evidence type="ECO:0000256" key="2">
    <source>
        <dbReference type="ARBA" id="ARBA00023034"/>
    </source>
</evidence>
<dbReference type="InterPro" id="IPR038261">
    <property type="entry name" value="GPP34-like_sf"/>
</dbReference>
<dbReference type="InterPro" id="IPR008628">
    <property type="entry name" value="GPP34-like"/>
</dbReference>
<dbReference type="Pfam" id="PF05719">
    <property type="entry name" value="GPP34"/>
    <property type="match status" value="1"/>
</dbReference>
<dbReference type="Proteomes" id="UP001551482">
    <property type="component" value="Unassembled WGS sequence"/>
</dbReference>
<dbReference type="EMBL" id="JBEZFP010000087">
    <property type="protein sequence ID" value="MEU8137398.1"/>
    <property type="molecule type" value="Genomic_DNA"/>
</dbReference>
<keyword evidence="4" id="KW-0472">Membrane</keyword>
<keyword evidence="7" id="KW-1185">Reference proteome</keyword>
<name>A0ABV3DNS1_9ACTN</name>
<proteinExistence type="predicted"/>
<evidence type="ECO:0000256" key="3">
    <source>
        <dbReference type="ARBA" id="ARBA00023121"/>
    </source>
</evidence>
<evidence type="ECO:0000313" key="6">
    <source>
        <dbReference type="EMBL" id="MEU8137398.1"/>
    </source>
</evidence>
<evidence type="ECO:0000256" key="5">
    <source>
        <dbReference type="SAM" id="MobiDB-lite"/>
    </source>
</evidence>
<keyword evidence="3" id="KW-0446">Lipid-binding</keyword>